<dbReference type="SUPFAM" id="SSF52467">
    <property type="entry name" value="DHS-like NAD/FAD-binding domain"/>
    <property type="match status" value="1"/>
</dbReference>
<evidence type="ECO:0000256" key="5">
    <source>
        <dbReference type="ARBA" id="ARBA00023027"/>
    </source>
</evidence>
<sequence length="259" mass="28909">MDGTKRTLIEDSEESSLVSEASGFSDSEIFSAAEAFIADEQRVQNGGGIGALRELVAQELGAEKIAELVAETGLDEEAVLATFLTALLRRGRERLKRPDVNTLDDVVSLIRNSRNIVVLCGAGISTSMGIPDFRSEGGIYERVRSLYPFLDDPQMLFDLDQFFVDPRPFYEFASEIFPKEEALQKTSFCHRFIAQLERSGRLLRCYTQNIDGLERAAGITRTVFCHGSFETLRCIRCGHKKDHSKYRSAADSLGRSHLL</sequence>
<reference evidence="8 9" key="1">
    <citation type="journal article" date="2020" name="J. Phycol.">
        <title>Comparative genome analysis reveals Cyanidiococcus gen. nov., a new extremophilic red algal genus sister to Cyanidioschyzon (Cyanidioschyzonaceae, Rhodophyta).</title>
        <authorList>
            <person name="Liu S.-L."/>
            <person name="Chiang Y.-R."/>
            <person name="Yoon H.S."/>
            <person name="Fu H.-Y."/>
        </authorList>
    </citation>
    <scope>NUCLEOTIDE SEQUENCE [LARGE SCALE GENOMIC DNA]</scope>
    <source>
        <strain evidence="8 9">THAL066</strain>
    </source>
</reference>
<dbReference type="InterPro" id="IPR003000">
    <property type="entry name" value="Sirtuin"/>
</dbReference>
<dbReference type="EMBL" id="VWRR01000006">
    <property type="protein sequence ID" value="KAF6003679.1"/>
    <property type="molecule type" value="Genomic_DNA"/>
</dbReference>
<gene>
    <name evidence="8" type="primary">SIRT1</name>
    <name evidence="8" type="ORF">F1559_004437</name>
</gene>
<dbReference type="InterPro" id="IPR050134">
    <property type="entry name" value="NAD-dep_sirtuin_deacylases"/>
</dbReference>
<dbReference type="Gene3D" id="3.30.1600.10">
    <property type="entry name" value="SIR2/SIRT2 'Small Domain"/>
    <property type="match status" value="1"/>
</dbReference>
<proteinExistence type="predicted"/>
<keyword evidence="3" id="KW-0479">Metal-binding</keyword>
<dbReference type="Pfam" id="PF02146">
    <property type="entry name" value="SIR2"/>
    <property type="match status" value="1"/>
</dbReference>
<keyword evidence="9" id="KW-1185">Reference proteome</keyword>
<dbReference type="AlphaFoldDB" id="A0A7J7ILV2"/>
<name>A0A7J7ILV2_9RHOD</name>
<evidence type="ECO:0000256" key="4">
    <source>
        <dbReference type="ARBA" id="ARBA00022833"/>
    </source>
</evidence>
<dbReference type="GO" id="GO:0046872">
    <property type="term" value="F:metal ion binding"/>
    <property type="evidence" value="ECO:0007669"/>
    <property type="project" value="UniProtKB-KW"/>
</dbReference>
<feature type="domain" description="Deacetylase sirtuin-type" evidence="7">
    <location>
        <begin position="96"/>
        <end position="259"/>
    </location>
</feature>
<dbReference type="InterPro" id="IPR026590">
    <property type="entry name" value="Ssirtuin_cat_dom"/>
</dbReference>
<evidence type="ECO:0000256" key="6">
    <source>
        <dbReference type="PROSITE-ProRule" id="PRU00236"/>
    </source>
</evidence>
<keyword evidence="5" id="KW-0520">NAD</keyword>
<dbReference type="GO" id="GO:0005637">
    <property type="term" value="C:nuclear inner membrane"/>
    <property type="evidence" value="ECO:0007669"/>
    <property type="project" value="TreeGrafter"/>
</dbReference>
<dbReference type="Proteomes" id="UP000530660">
    <property type="component" value="Unassembled WGS sequence"/>
</dbReference>
<comment type="caution">
    <text evidence="6">Lacks conserved residue(s) required for the propagation of feature annotation.</text>
</comment>
<dbReference type="GO" id="GO:0017136">
    <property type="term" value="F:histone deacetylase activity, NAD-dependent"/>
    <property type="evidence" value="ECO:0007669"/>
    <property type="project" value="TreeGrafter"/>
</dbReference>
<dbReference type="Gene3D" id="3.40.50.1220">
    <property type="entry name" value="TPP-binding domain"/>
    <property type="match status" value="1"/>
</dbReference>
<comment type="cofactor">
    <cofactor evidence="1">
        <name>Zn(2+)</name>
        <dbReference type="ChEBI" id="CHEBI:29105"/>
    </cofactor>
</comment>
<protein>
    <submittedName>
        <fullName evidence="8">NAD-dependent protein deacetylase sirtuin-1</fullName>
    </submittedName>
</protein>
<dbReference type="PANTHER" id="PTHR11085:SF9">
    <property type="entry name" value="NAD-DEPENDENT PROTEIN DEACETYLASE SIRTUIN-1"/>
    <property type="match status" value="1"/>
</dbReference>
<dbReference type="GO" id="GO:0033553">
    <property type="term" value="C:rDNA heterochromatin"/>
    <property type="evidence" value="ECO:0007669"/>
    <property type="project" value="TreeGrafter"/>
</dbReference>
<dbReference type="PANTHER" id="PTHR11085">
    <property type="entry name" value="NAD-DEPENDENT PROTEIN DEACYLASE SIRTUIN-5, MITOCHONDRIAL-RELATED"/>
    <property type="match status" value="1"/>
</dbReference>
<evidence type="ECO:0000256" key="3">
    <source>
        <dbReference type="ARBA" id="ARBA00022723"/>
    </source>
</evidence>
<evidence type="ECO:0000256" key="1">
    <source>
        <dbReference type="ARBA" id="ARBA00001947"/>
    </source>
</evidence>
<dbReference type="GO" id="GO:0002039">
    <property type="term" value="F:p53 binding"/>
    <property type="evidence" value="ECO:0007669"/>
    <property type="project" value="TreeGrafter"/>
</dbReference>
<accession>A0A7J7ILV2</accession>
<dbReference type="OrthoDB" id="420264at2759"/>
<organism evidence="8 9">
    <name type="scientific">Cyanidiococcus yangmingshanensis</name>
    <dbReference type="NCBI Taxonomy" id="2690220"/>
    <lineage>
        <taxon>Eukaryota</taxon>
        <taxon>Rhodophyta</taxon>
        <taxon>Bangiophyceae</taxon>
        <taxon>Cyanidiales</taxon>
        <taxon>Cyanidiaceae</taxon>
        <taxon>Cyanidiococcus</taxon>
    </lineage>
</organism>
<dbReference type="PROSITE" id="PS50305">
    <property type="entry name" value="SIRTUIN"/>
    <property type="match status" value="1"/>
</dbReference>
<dbReference type="InterPro" id="IPR026591">
    <property type="entry name" value="Sirtuin_cat_small_dom_sf"/>
</dbReference>
<evidence type="ECO:0000313" key="8">
    <source>
        <dbReference type="EMBL" id="KAF6003679.1"/>
    </source>
</evidence>
<comment type="caution">
    <text evidence="8">The sequence shown here is derived from an EMBL/GenBank/DDBJ whole genome shotgun (WGS) entry which is preliminary data.</text>
</comment>
<dbReference type="GO" id="GO:0070403">
    <property type="term" value="F:NAD+ binding"/>
    <property type="evidence" value="ECO:0007669"/>
    <property type="project" value="InterPro"/>
</dbReference>
<evidence type="ECO:0000313" key="9">
    <source>
        <dbReference type="Proteomes" id="UP000530660"/>
    </source>
</evidence>
<dbReference type="GO" id="GO:0003714">
    <property type="term" value="F:transcription corepressor activity"/>
    <property type="evidence" value="ECO:0007669"/>
    <property type="project" value="TreeGrafter"/>
</dbReference>
<evidence type="ECO:0000259" key="7">
    <source>
        <dbReference type="PROSITE" id="PS50305"/>
    </source>
</evidence>
<dbReference type="InterPro" id="IPR029035">
    <property type="entry name" value="DHS-like_NAD/FAD-binding_dom"/>
</dbReference>
<dbReference type="GO" id="GO:0005654">
    <property type="term" value="C:nucleoplasm"/>
    <property type="evidence" value="ECO:0007669"/>
    <property type="project" value="TreeGrafter"/>
</dbReference>
<keyword evidence="4" id="KW-0862">Zinc</keyword>
<evidence type="ECO:0000256" key="2">
    <source>
        <dbReference type="ARBA" id="ARBA00022679"/>
    </source>
</evidence>
<keyword evidence="2" id="KW-0808">Transferase</keyword>